<dbReference type="NCBIfam" id="TIGR00594">
    <property type="entry name" value="polc"/>
    <property type="match status" value="1"/>
</dbReference>
<name>A0ABY5AET0_9ACTO</name>
<evidence type="ECO:0000313" key="16">
    <source>
        <dbReference type="Proteomes" id="UP001056109"/>
    </source>
</evidence>
<dbReference type="Pfam" id="PF07733">
    <property type="entry name" value="DNA_pol3_alpha"/>
    <property type="match status" value="1"/>
</dbReference>
<keyword evidence="10 13" id="KW-0239">DNA-directed DNA polymerase</keyword>
<keyword evidence="6 13" id="KW-0808">Transferase</keyword>
<dbReference type="InterPro" id="IPR011708">
    <property type="entry name" value="DNA_pol3_alpha_NTPase_dom"/>
</dbReference>
<keyword evidence="5 13" id="KW-0963">Cytoplasm</keyword>
<evidence type="ECO:0000256" key="8">
    <source>
        <dbReference type="ARBA" id="ARBA00022705"/>
    </source>
</evidence>
<comment type="function">
    <text evidence="13">DNA polymerase involved in damage-induced mutagenesis and translesion synthesis (TLS). It is not the major replicative DNA polymerase.</text>
</comment>
<evidence type="ECO:0000256" key="2">
    <source>
        <dbReference type="ARBA" id="ARBA00007391"/>
    </source>
</evidence>
<keyword evidence="11 13" id="KW-0234">DNA repair</keyword>
<dbReference type="Proteomes" id="UP001056109">
    <property type="component" value="Chromosome"/>
</dbReference>
<dbReference type="SUPFAM" id="SSF50249">
    <property type="entry name" value="Nucleic acid-binding proteins"/>
    <property type="match status" value="1"/>
</dbReference>
<dbReference type="Gene3D" id="3.20.20.140">
    <property type="entry name" value="Metal-dependent hydrolases"/>
    <property type="match status" value="1"/>
</dbReference>
<evidence type="ECO:0000313" key="15">
    <source>
        <dbReference type="EMBL" id="USR78680.1"/>
    </source>
</evidence>
<dbReference type="PANTHER" id="PTHR32294:SF4">
    <property type="entry name" value="ERROR-PRONE DNA POLYMERASE"/>
    <property type="match status" value="1"/>
</dbReference>
<dbReference type="SUPFAM" id="SSF89550">
    <property type="entry name" value="PHP domain-like"/>
    <property type="match status" value="1"/>
</dbReference>
<dbReference type="EC" id="2.7.7.7" evidence="3 13"/>
<dbReference type="InterPro" id="IPR029460">
    <property type="entry name" value="DNAPol_HHH"/>
</dbReference>
<dbReference type="RefSeq" id="WP_252672495.1">
    <property type="nucleotide sequence ID" value="NZ_CP099547.1"/>
</dbReference>
<dbReference type="SMART" id="SM00481">
    <property type="entry name" value="POLIIIAc"/>
    <property type="match status" value="1"/>
</dbReference>
<evidence type="ECO:0000256" key="4">
    <source>
        <dbReference type="ARBA" id="ARBA00017273"/>
    </source>
</evidence>
<dbReference type="InterPro" id="IPR003141">
    <property type="entry name" value="Pol/His_phosphatase_N"/>
</dbReference>
<feature type="domain" description="Polymerase/histidinol phosphatase N-terminal" evidence="14">
    <location>
        <begin position="6"/>
        <end position="73"/>
    </location>
</feature>
<keyword evidence="7 13" id="KW-0548">Nucleotidyltransferase</keyword>
<evidence type="ECO:0000259" key="14">
    <source>
        <dbReference type="SMART" id="SM00481"/>
    </source>
</evidence>
<dbReference type="InterPro" id="IPR004365">
    <property type="entry name" value="NA-bd_OB_tRNA"/>
</dbReference>
<evidence type="ECO:0000256" key="12">
    <source>
        <dbReference type="ARBA" id="ARBA00049244"/>
    </source>
</evidence>
<comment type="subcellular location">
    <subcellularLocation>
        <location evidence="1 13">Cytoplasm</location>
    </subcellularLocation>
</comment>
<dbReference type="HAMAP" id="MF_01902">
    <property type="entry name" value="DNApol_error_prone"/>
    <property type="match status" value="1"/>
</dbReference>
<dbReference type="Pfam" id="PF02811">
    <property type="entry name" value="PHP"/>
    <property type="match status" value="1"/>
</dbReference>
<dbReference type="CDD" id="cd04485">
    <property type="entry name" value="DnaE_OBF"/>
    <property type="match status" value="1"/>
</dbReference>
<proteinExistence type="inferred from homology"/>
<gene>
    <name evidence="13" type="primary">dnaE2</name>
    <name evidence="15" type="ORF">NG665_04615</name>
</gene>
<dbReference type="InterPro" id="IPR012340">
    <property type="entry name" value="NA-bd_OB-fold"/>
</dbReference>
<evidence type="ECO:0000256" key="5">
    <source>
        <dbReference type="ARBA" id="ARBA00022490"/>
    </source>
</evidence>
<organism evidence="15 16">
    <name type="scientific">Arcanobacterium pinnipediorum</name>
    <dbReference type="NCBI Taxonomy" id="1503041"/>
    <lineage>
        <taxon>Bacteria</taxon>
        <taxon>Bacillati</taxon>
        <taxon>Actinomycetota</taxon>
        <taxon>Actinomycetes</taxon>
        <taxon>Actinomycetales</taxon>
        <taxon>Actinomycetaceae</taxon>
        <taxon>Arcanobacterium</taxon>
    </lineage>
</organism>
<dbReference type="Pfam" id="PF14579">
    <property type="entry name" value="HHH_6"/>
    <property type="match status" value="1"/>
</dbReference>
<evidence type="ECO:0000256" key="10">
    <source>
        <dbReference type="ARBA" id="ARBA00022932"/>
    </source>
</evidence>
<evidence type="ECO:0000256" key="6">
    <source>
        <dbReference type="ARBA" id="ARBA00022679"/>
    </source>
</evidence>
<dbReference type="GO" id="GO:0003887">
    <property type="term" value="F:DNA-directed DNA polymerase activity"/>
    <property type="evidence" value="ECO:0007669"/>
    <property type="project" value="UniProtKB-EC"/>
</dbReference>
<protein>
    <recommendedName>
        <fullName evidence="4 13">Error-prone DNA polymerase</fullName>
        <ecNumber evidence="3 13">2.7.7.7</ecNumber>
    </recommendedName>
</protein>
<dbReference type="Pfam" id="PF17657">
    <property type="entry name" value="DNA_pol3_finger"/>
    <property type="match status" value="1"/>
</dbReference>
<dbReference type="InterPro" id="IPR023073">
    <property type="entry name" value="DnaE2"/>
</dbReference>
<keyword evidence="8 13" id="KW-0235">DNA replication</keyword>
<keyword evidence="16" id="KW-1185">Reference proteome</keyword>
<evidence type="ECO:0000256" key="7">
    <source>
        <dbReference type="ARBA" id="ARBA00022695"/>
    </source>
</evidence>
<accession>A0ABY5AET0</accession>
<dbReference type="PANTHER" id="PTHR32294">
    <property type="entry name" value="DNA POLYMERASE III SUBUNIT ALPHA"/>
    <property type="match status" value="1"/>
</dbReference>
<dbReference type="InterPro" id="IPR016195">
    <property type="entry name" value="Pol/histidinol_Pase-like"/>
</dbReference>
<comment type="catalytic activity">
    <reaction evidence="12 13">
        <text>DNA(n) + a 2'-deoxyribonucleoside 5'-triphosphate = DNA(n+1) + diphosphate</text>
        <dbReference type="Rhea" id="RHEA:22508"/>
        <dbReference type="Rhea" id="RHEA-COMP:17339"/>
        <dbReference type="Rhea" id="RHEA-COMP:17340"/>
        <dbReference type="ChEBI" id="CHEBI:33019"/>
        <dbReference type="ChEBI" id="CHEBI:61560"/>
        <dbReference type="ChEBI" id="CHEBI:173112"/>
        <dbReference type="EC" id="2.7.7.7"/>
    </reaction>
</comment>
<dbReference type="NCBIfam" id="NF004225">
    <property type="entry name" value="PRK05672.1"/>
    <property type="match status" value="1"/>
</dbReference>
<comment type="similarity">
    <text evidence="2 13">Belongs to the DNA polymerase type-C family. DnaE2 subfamily.</text>
</comment>
<dbReference type="EMBL" id="CP099547">
    <property type="protein sequence ID" value="USR78680.1"/>
    <property type="molecule type" value="Genomic_DNA"/>
</dbReference>
<reference evidence="15" key="1">
    <citation type="submission" date="2022-06" db="EMBL/GenBank/DDBJ databases">
        <title>Complete Genome Sequence of Arcanobacterium pinnipediorum strain DSM 28752 isolated from a harbour seal.</title>
        <authorList>
            <person name="Borowiak M."/>
            <person name="Kreitlow A."/>
            <person name="Alssahen M."/>
            <person name="Malorny B."/>
            <person name="Laemmler C."/>
            <person name="Prenger-Berninghoff E."/>
            <person name="Siebert U."/>
            <person name="Ploetz M."/>
            <person name="Abdulmawjood A."/>
        </authorList>
    </citation>
    <scope>NUCLEOTIDE SEQUENCE</scope>
    <source>
        <strain evidence="15">DSM 28752</strain>
    </source>
</reference>
<evidence type="ECO:0000256" key="13">
    <source>
        <dbReference type="HAMAP-Rule" id="MF_01902"/>
    </source>
</evidence>
<evidence type="ECO:0000256" key="9">
    <source>
        <dbReference type="ARBA" id="ARBA00022763"/>
    </source>
</evidence>
<evidence type="ECO:0000256" key="11">
    <source>
        <dbReference type="ARBA" id="ARBA00023204"/>
    </source>
</evidence>
<dbReference type="Pfam" id="PF01336">
    <property type="entry name" value="tRNA_anti-codon"/>
    <property type="match status" value="1"/>
</dbReference>
<dbReference type="InterPro" id="IPR040982">
    <property type="entry name" value="DNA_pol3_finger"/>
</dbReference>
<sequence>MNSLYAELHAHSSYSFLTGASQPEDLVHRAAQLELSALAITDFDGFPGVVRFTRAARDHGISTVIGSELKFIHDSSQLLILTKNPRGYHKLSHEIGSALLASGKKGQAHYDMESLASASDNLWYVVTGGSHSQVRQALEKESGLWALDSAYGALIDLIERFGQENTVMELSAYGDPYDRERRAALKQVADRAGIVCIATGDVHMATESEKPLADVLFATRKNSTLADVRPLLPPWPTVLRSAKEMTILHRDFPQAVEHAAQLGAECAFDFELIAPRLPPFPVPDGYTEQTWLRELVSRGAYERYGSKERARQAWELIDHELEIINNLGFAGYFLIVEEIVSFCHREGIWCQGRGSAANSAVCFALGITAVDAVRHKMLFERFLSPDRKEAPDIDLDIEAGQRERVIQHVYQRYGRTNAAQVANVITYRARSALRDSARAFGYQPHEINAWIHGKERHEPIVDIPSNVSSIADKMQNLPRHLGIHAGGMVLCDRPVIDVCPVGWASKEGHTVLQWDKEDCADSGLVKFDLLGLGMLSALRIAFTHIQQQGVLGCDGKPVGLHNIAQDDSRVYDLLCAADTVGVFQVESRAQMATLPRLRPRTFYDIVIEVALVRPGPIQGGSVHPYISRRRGRERVTYAHPLLKPALEKTLGVPLFQEQLMRIAIDAAGFTPAQADQLRKAMSSQRSHERIARLHAQLMSGMRQRGIEVDTAEEIFHKLDAFADFGFPESHAFSFAYLVYASAWLKVHYPEHFYMALLRSQPMGFYSPQSLIADARLHGINLLPVDVTASEVKTSVQEFVGELAVGNSARMRLVDRHPDTAIRLGLEHISGLGGVAERIYQARVDKPFANINDLVQRAHLSAKHIQLLSTAGALEGLGVTRRSGIWAAQHIGVTHTLTHQWYQPVIPGTEVEVKTDGLTEMTHFEAHKADLYSTGITPFNHPLEFLRPYLRDTKILTIEQAFAHEVGERIKIAGCITHRQRPHTARGMTFLSLEDESGMMNIVCSAGMWKRFRHATQNNIVIVRGVIEKHDGAVNFIADGIERVDHSLVLSSRDFR</sequence>
<evidence type="ECO:0000256" key="3">
    <source>
        <dbReference type="ARBA" id="ARBA00012417"/>
    </source>
</evidence>
<dbReference type="InterPro" id="IPR004013">
    <property type="entry name" value="PHP_dom"/>
</dbReference>
<dbReference type="InterPro" id="IPR004805">
    <property type="entry name" value="DnaE2/DnaE/PolC"/>
</dbReference>
<keyword evidence="9 13" id="KW-0227">DNA damage</keyword>
<dbReference type="Gene3D" id="1.10.150.870">
    <property type="match status" value="1"/>
</dbReference>
<dbReference type="Gene3D" id="2.40.50.140">
    <property type="entry name" value="Nucleic acid-binding proteins"/>
    <property type="match status" value="1"/>
</dbReference>
<evidence type="ECO:0000256" key="1">
    <source>
        <dbReference type="ARBA" id="ARBA00004496"/>
    </source>
</evidence>